<dbReference type="Pfam" id="PF06092">
    <property type="entry name" value="DUF943"/>
    <property type="match status" value="1"/>
</dbReference>
<dbReference type="Proteomes" id="UP001555342">
    <property type="component" value="Unassembled WGS sequence"/>
</dbReference>
<sequence length="168" mass="19851">MKIKWKRFNKIAVVIFLTITVCNSWTLRPVNIIHTSKQRETIYDVVVDHFPFTDRDRIHWYVDHKSELREKYGIPGKLGYAITIWNVGDGFLSFKDNARRIDDLYCFGDIESDERCIDKSIPLVVYLSENNKEFFDMGYNGYSYTLDKDGKLSAAKDRELLDRMKGRY</sequence>
<organism evidence="1 2">
    <name type="scientific">Buttiauxella gaviniae</name>
    <dbReference type="NCBI Taxonomy" id="82990"/>
    <lineage>
        <taxon>Bacteria</taxon>
        <taxon>Pseudomonadati</taxon>
        <taxon>Pseudomonadota</taxon>
        <taxon>Gammaproteobacteria</taxon>
        <taxon>Enterobacterales</taxon>
        <taxon>Enterobacteriaceae</taxon>
        <taxon>Buttiauxella</taxon>
    </lineage>
</organism>
<gene>
    <name evidence="1" type="ORF">AB1E22_09625</name>
</gene>
<dbReference type="RefSeq" id="WP_367595128.1">
    <property type="nucleotide sequence ID" value="NZ_JBFMVT010000002.1"/>
</dbReference>
<reference evidence="1 2" key="1">
    <citation type="submission" date="2024-07" db="EMBL/GenBank/DDBJ databases">
        <authorList>
            <person name="Wang L."/>
        </authorList>
    </citation>
    <scope>NUCLEOTIDE SEQUENCE [LARGE SCALE GENOMIC DNA]</scope>
    <source>
        <strain evidence="1 2">WL359</strain>
    </source>
</reference>
<protein>
    <submittedName>
        <fullName evidence="1">DUF943 family protein</fullName>
    </submittedName>
</protein>
<proteinExistence type="predicted"/>
<evidence type="ECO:0000313" key="1">
    <source>
        <dbReference type="EMBL" id="MEW7312964.1"/>
    </source>
</evidence>
<dbReference type="InterPro" id="IPR010351">
    <property type="entry name" value="DUF943"/>
</dbReference>
<accession>A0ABV3NTU2</accession>
<name>A0ABV3NTU2_9ENTR</name>
<dbReference type="EMBL" id="JBFMVT010000002">
    <property type="protein sequence ID" value="MEW7312964.1"/>
    <property type="molecule type" value="Genomic_DNA"/>
</dbReference>
<keyword evidence="2" id="KW-1185">Reference proteome</keyword>
<evidence type="ECO:0000313" key="2">
    <source>
        <dbReference type="Proteomes" id="UP001555342"/>
    </source>
</evidence>
<comment type="caution">
    <text evidence="1">The sequence shown here is derived from an EMBL/GenBank/DDBJ whole genome shotgun (WGS) entry which is preliminary data.</text>
</comment>